<feature type="compositionally biased region" description="Basic and acidic residues" evidence="1">
    <location>
        <begin position="296"/>
        <end position="332"/>
    </location>
</feature>
<proteinExistence type="predicted"/>
<evidence type="ECO:0000313" key="2">
    <source>
        <dbReference type="EMBL" id="KAK8143854.1"/>
    </source>
</evidence>
<feature type="compositionally biased region" description="Low complexity" evidence="1">
    <location>
        <begin position="101"/>
        <end position="113"/>
    </location>
</feature>
<dbReference type="GO" id="GO:0061574">
    <property type="term" value="C:ASAP complex"/>
    <property type="evidence" value="ECO:0007669"/>
    <property type="project" value="TreeGrafter"/>
</dbReference>
<feature type="compositionally biased region" description="Basic and acidic residues" evidence="1">
    <location>
        <begin position="998"/>
        <end position="1010"/>
    </location>
</feature>
<protein>
    <recommendedName>
        <fullName evidence="4">Histone deacetylation protein Rxt3</fullName>
    </recommendedName>
</protein>
<dbReference type="PANTHER" id="PTHR46589:SF1">
    <property type="entry name" value="APOPTOTIC CHROMATIN CONDENSATION INDUCER IN THE NUCLEUS"/>
    <property type="match status" value="1"/>
</dbReference>
<keyword evidence="3" id="KW-1185">Reference proteome</keyword>
<feature type="region of interest" description="Disordered" evidence="1">
    <location>
        <begin position="1"/>
        <end position="478"/>
    </location>
</feature>
<feature type="compositionally biased region" description="Basic and acidic residues" evidence="1">
    <location>
        <begin position="513"/>
        <end position="524"/>
    </location>
</feature>
<feature type="region of interest" description="Disordered" evidence="1">
    <location>
        <begin position="982"/>
        <end position="1010"/>
    </location>
</feature>
<feature type="compositionally biased region" description="Pro residues" evidence="1">
    <location>
        <begin position="85"/>
        <end position="100"/>
    </location>
</feature>
<feature type="compositionally biased region" description="Basic and acidic residues" evidence="1">
    <location>
        <begin position="138"/>
        <end position="147"/>
    </location>
</feature>
<sequence length="1010" mass="110049">MSPPNQTPPPHLGQQQQQQHQPPHHQHSHSSGSYGPPPPRPPAGVAPPPPHSSFGSGRDLPAFNSLTRSSPGAGSSMSISSMLGGPPPASRESQPPPPHYSPHSAPPTASASQYGPSVHASPRMHSASSDYNPFRRPQTPDHQRNYDPRGSAAPSPRGHYATTPDVHRYGTPQSYHARHPSAPAETGRDTGRVSAGPPNTPGNQSKPFSNLPRPIDLARAPQDDRYVRLDERHGADYLDRATQRHYPFDDRYRLERDRQPGPDQREREAREHAYAGGEPRHGPPELNPRNQSSYPRHPEPTDRREPPRDQHWVRQGPEHNYRAPMDHQRAHPEYPPASGPYQPHGPAYQTAPPPQHQDRYAPTSHPHPHPQASAAASTQPYDSPERVPLDRQPSAGRAREDQHQQIPPGYHNPAHGPAPYDAARHRNGDDQSSQIHQRNLLGVQDMNRKGRMSPLPQAVQGAQPQQPGPAGEPGIKSEFGRMFAGIGSGVGNMGASNPVTSAPSGQVGAGALGKDEDHAADGTKKPRRRKLKDDIDRPDDESTGRRTPVGRGAKRVKGHHHHQYVSRGIMFVIITNAHYSHHHHHHAPDSVSSPLVGITPLKNGKSSTPLDNTGDKTTAGTHHHHHHHHHHTGRSAQSSTPQPKPAEIQAPVMPPKTKTIVSSKAVLDSIAHKTRHHLGDFVYETEIKAGRLVPRASTNRGFASQPKPLPLDRIKGKENSILTIKVPRVHLMPVAREEITARAFVWGTDVYTDDSDAVAACIHSGWIMGEWTEDVDTSLFSLDKADGVKENKKPKVPVELTSEGIISSPPKSGPMPIPANRDLHINVLIVPRLVKYAGCTRYGLTSREFGGEFGSRHAVHDGVSYMIQSVRWVANGGQPQARLRGQARRDRMRKAMIEVNASLGNISSQERALERQRLGKLRSEITGSWWKQTETGEDGGGENTSAVVARDEPTGAEADKENQATAVNGKASAGAVVVELTTVSGDKDVDMGEGEASNPKDADEKGQVAA</sequence>
<name>A0AAW0RPI9_9HYPO</name>
<feature type="compositionally biased region" description="Basic and acidic residues" evidence="1">
    <location>
        <begin position="531"/>
        <end position="544"/>
    </location>
</feature>
<evidence type="ECO:0000256" key="1">
    <source>
        <dbReference type="SAM" id="MobiDB-lite"/>
    </source>
</evidence>
<dbReference type="Pfam" id="PF08642">
    <property type="entry name" value="Rxt3"/>
    <property type="match status" value="1"/>
</dbReference>
<reference evidence="2 3" key="1">
    <citation type="submission" date="2020-02" db="EMBL/GenBank/DDBJ databases">
        <title>Comparative genomics of the hypocrealean fungal genus Beauvera.</title>
        <authorList>
            <person name="Showalter D.N."/>
            <person name="Bushley K.E."/>
            <person name="Rehner S.A."/>
        </authorList>
    </citation>
    <scope>NUCLEOTIDE SEQUENCE [LARGE SCALE GENOMIC DNA]</scope>
    <source>
        <strain evidence="2 3">ARSEF4384</strain>
    </source>
</reference>
<accession>A0AAW0RPI9</accession>
<gene>
    <name evidence="2" type="ORF">G3M48_006639</name>
</gene>
<feature type="compositionally biased region" description="Polar residues" evidence="1">
    <location>
        <begin position="604"/>
        <end position="620"/>
    </location>
</feature>
<feature type="compositionally biased region" description="Low complexity" evidence="1">
    <location>
        <begin position="69"/>
        <end position="84"/>
    </location>
</feature>
<dbReference type="PANTHER" id="PTHR46589">
    <property type="entry name" value="APOPTOTIC CHROMATIN CONDENSATION INDUCER IN THE NUCLEUS"/>
    <property type="match status" value="1"/>
</dbReference>
<dbReference type="InterPro" id="IPR036609">
    <property type="entry name" value="LCCL_sf"/>
</dbReference>
<comment type="caution">
    <text evidence="2">The sequence shown here is derived from an EMBL/GenBank/DDBJ whole genome shotgun (WGS) entry which is preliminary data.</text>
</comment>
<dbReference type="GO" id="GO:0071011">
    <property type="term" value="C:precatalytic spliceosome"/>
    <property type="evidence" value="ECO:0007669"/>
    <property type="project" value="TreeGrafter"/>
</dbReference>
<feature type="region of interest" description="Disordered" evidence="1">
    <location>
        <begin position="494"/>
        <end position="561"/>
    </location>
</feature>
<feature type="compositionally biased region" description="Pro residues" evidence="1">
    <location>
        <begin position="1"/>
        <end position="11"/>
    </location>
</feature>
<dbReference type="GO" id="GO:0003723">
    <property type="term" value="F:RNA binding"/>
    <property type="evidence" value="ECO:0007669"/>
    <property type="project" value="TreeGrafter"/>
</dbReference>
<feature type="compositionally biased region" description="Low complexity" evidence="1">
    <location>
        <begin position="456"/>
        <end position="474"/>
    </location>
</feature>
<feature type="compositionally biased region" description="Polar residues" evidence="1">
    <location>
        <begin position="494"/>
        <end position="504"/>
    </location>
</feature>
<feature type="compositionally biased region" description="Low complexity" evidence="1">
    <location>
        <begin position="12"/>
        <end position="21"/>
    </location>
</feature>
<dbReference type="GO" id="GO:0008380">
    <property type="term" value="P:RNA splicing"/>
    <property type="evidence" value="ECO:0007669"/>
    <property type="project" value="TreeGrafter"/>
</dbReference>
<feature type="compositionally biased region" description="Basic residues" evidence="1">
    <location>
        <begin position="621"/>
        <end position="633"/>
    </location>
</feature>
<evidence type="ECO:0000313" key="3">
    <source>
        <dbReference type="Proteomes" id="UP001397290"/>
    </source>
</evidence>
<organism evidence="2 3">
    <name type="scientific">Beauveria asiatica</name>
    <dbReference type="NCBI Taxonomy" id="1069075"/>
    <lineage>
        <taxon>Eukaryota</taxon>
        <taxon>Fungi</taxon>
        <taxon>Dikarya</taxon>
        <taxon>Ascomycota</taxon>
        <taxon>Pezizomycotina</taxon>
        <taxon>Sordariomycetes</taxon>
        <taxon>Hypocreomycetidae</taxon>
        <taxon>Hypocreales</taxon>
        <taxon>Cordycipitaceae</taxon>
        <taxon>Beauveria</taxon>
    </lineage>
</organism>
<dbReference type="InterPro" id="IPR013951">
    <property type="entry name" value="Rxt3"/>
</dbReference>
<dbReference type="Proteomes" id="UP001397290">
    <property type="component" value="Unassembled WGS sequence"/>
</dbReference>
<feature type="compositionally biased region" description="Basic residues" evidence="1">
    <location>
        <begin position="552"/>
        <end position="561"/>
    </location>
</feature>
<feature type="region of interest" description="Disordered" evidence="1">
    <location>
        <begin position="583"/>
        <end position="656"/>
    </location>
</feature>
<dbReference type="Gene3D" id="2.170.130.20">
    <property type="entry name" value="LCCL-like domain"/>
    <property type="match status" value="1"/>
</dbReference>
<dbReference type="EMBL" id="JAAHCF010000455">
    <property type="protein sequence ID" value="KAK8143854.1"/>
    <property type="molecule type" value="Genomic_DNA"/>
</dbReference>
<feature type="compositionally biased region" description="Pro residues" evidence="1">
    <location>
        <begin position="35"/>
        <end position="51"/>
    </location>
</feature>
<feature type="compositionally biased region" description="Low complexity" evidence="1">
    <location>
        <begin position="370"/>
        <end position="380"/>
    </location>
</feature>
<feature type="compositionally biased region" description="Basic and acidic residues" evidence="1">
    <location>
        <begin position="221"/>
        <end position="283"/>
    </location>
</feature>
<evidence type="ECO:0008006" key="4">
    <source>
        <dbReference type="Google" id="ProtNLM"/>
    </source>
</evidence>
<dbReference type="InterPro" id="IPR052793">
    <property type="entry name" value="EJC-associated_protein"/>
</dbReference>
<dbReference type="AlphaFoldDB" id="A0AAW0RPI9"/>